<dbReference type="InterPro" id="IPR002941">
    <property type="entry name" value="DNA_methylase_N4/N6"/>
</dbReference>
<dbReference type="Gene3D" id="3.40.50.150">
    <property type="entry name" value="Vaccinia Virus protein VP39"/>
    <property type="match status" value="1"/>
</dbReference>
<reference evidence="5 6" key="1">
    <citation type="submission" date="2019-12" db="EMBL/GenBank/DDBJ databases">
        <title>Isolation and characterization of three novel carbon monoxide-oxidizing members of Halobacteria from salione crusts and soils.</title>
        <authorList>
            <person name="Myers M.R."/>
            <person name="King G.M."/>
        </authorList>
    </citation>
    <scope>NUCLEOTIDE SEQUENCE [LARGE SCALE GENOMIC DNA]</scope>
    <source>
        <strain evidence="5 6">WSA2</strain>
    </source>
</reference>
<dbReference type="GO" id="GO:0015667">
    <property type="term" value="F:site-specific DNA-methyltransferase (cytosine-N4-specific) activity"/>
    <property type="evidence" value="ECO:0007669"/>
    <property type="project" value="UniProtKB-EC"/>
</dbReference>
<name>A0A6B0STS8_9EURY</name>
<dbReference type="GO" id="GO:0005737">
    <property type="term" value="C:cytoplasm"/>
    <property type="evidence" value="ECO:0007669"/>
    <property type="project" value="TreeGrafter"/>
</dbReference>
<dbReference type="AlphaFoldDB" id="A0A6B0STS8"/>
<protein>
    <recommendedName>
        <fullName evidence="3">Type II methyltransferase</fullName>
        <ecNumber evidence="3">2.1.1.113</ecNumber>
    </recommendedName>
    <alternativeName>
        <fullName evidence="3">N-4 cytosine-specific methyltransferase</fullName>
    </alternativeName>
</protein>
<organism evidence="5 6">
    <name type="scientific">Halobaculum saliterrae</name>
    <dbReference type="NCBI Taxonomy" id="2073113"/>
    <lineage>
        <taxon>Archaea</taxon>
        <taxon>Methanobacteriati</taxon>
        <taxon>Methanobacteriota</taxon>
        <taxon>Stenosarchaea group</taxon>
        <taxon>Halobacteria</taxon>
        <taxon>Halobacteriales</taxon>
        <taxon>Haloferacaceae</taxon>
        <taxon>Halobaculum</taxon>
    </lineage>
</organism>
<dbReference type="GO" id="GO:0008170">
    <property type="term" value="F:N-methyltransferase activity"/>
    <property type="evidence" value="ECO:0007669"/>
    <property type="project" value="InterPro"/>
</dbReference>
<comment type="caution">
    <text evidence="5">The sequence shown here is derived from an EMBL/GenBank/DDBJ whole genome shotgun (WGS) entry which is preliminary data.</text>
</comment>
<keyword evidence="3" id="KW-0949">S-adenosyl-L-methionine</keyword>
<comment type="similarity">
    <text evidence="3">Belongs to the N(4)/N(6)-methyltransferase family.</text>
</comment>
<dbReference type="GO" id="GO:0009307">
    <property type="term" value="P:DNA restriction-modification system"/>
    <property type="evidence" value="ECO:0007669"/>
    <property type="project" value="UniProtKB-KW"/>
</dbReference>
<keyword evidence="2" id="KW-0808">Transferase</keyword>
<evidence type="ECO:0000313" key="5">
    <source>
        <dbReference type="EMBL" id="MXR40071.1"/>
    </source>
</evidence>
<dbReference type="GO" id="GO:0009007">
    <property type="term" value="F:site-specific DNA-methyltransferase (adenine-specific) activity"/>
    <property type="evidence" value="ECO:0007669"/>
    <property type="project" value="TreeGrafter"/>
</dbReference>
<dbReference type="GO" id="GO:0003677">
    <property type="term" value="F:DNA binding"/>
    <property type="evidence" value="ECO:0007669"/>
    <property type="project" value="InterPro"/>
</dbReference>
<dbReference type="PANTHER" id="PTHR13370">
    <property type="entry name" value="RNA METHYLASE-RELATED"/>
    <property type="match status" value="1"/>
</dbReference>
<keyword evidence="3" id="KW-0680">Restriction system</keyword>
<dbReference type="SUPFAM" id="SSF53335">
    <property type="entry name" value="S-adenosyl-L-methionine-dependent methyltransferases"/>
    <property type="match status" value="1"/>
</dbReference>
<dbReference type="InterPro" id="IPR029063">
    <property type="entry name" value="SAM-dependent_MTases_sf"/>
</dbReference>
<accession>A0A6B0STS8</accession>
<gene>
    <name evidence="5" type="ORF">GRX01_01680</name>
</gene>
<comment type="catalytic activity">
    <reaction evidence="3">
        <text>a 2'-deoxycytidine in DNA + S-adenosyl-L-methionine = an N(4)-methyl-2'-deoxycytidine in DNA + S-adenosyl-L-homocysteine + H(+)</text>
        <dbReference type="Rhea" id="RHEA:16857"/>
        <dbReference type="Rhea" id="RHEA-COMP:11369"/>
        <dbReference type="Rhea" id="RHEA-COMP:13674"/>
        <dbReference type="ChEBI" id="CHEBI:15378"/>
        <dbReference type="ChEBI" id="CHEBI:57856"/>
        <dbReference type="ChEBI" id="CHEBI:59789"/>
        <dbReference type="ChEBI" id="CHEBI:85452"/>
        <dbReference type="ChEBI" id="CHEBI:137933"/>
        <dbReference type="EC" id="2.1.1.113"/>
    </reaction>
</comment>
<dbReference type="InterPro" id="IPR001091">
    <property type="entry name" value="RM_Methyltransferase"/>
</dbReference>
<dbReference type="PRINTS" id="PR00508">
    <property type="entry name" value="S21N4MTFRASE"/>
</dbReference>
<keyword evidence="6" id="KW-1185">Reference proteome</keyword>
<dbReference type="GO" id="GO:0032259">
    <property type="term" value="P:methylation"/>
    <property type="evidence" value="ECO:0007669"/>
    <property type="project" value="UniProtKB-KW"/>
</dbReference>
<dbReference type="Pfam" id="PF01555">
    <property type="entry name" value="N6_N4_Mtase"/>
    <property type="match status" value="1"/>
</dbReference>
<keyword evidence="1 3" id="KW-0489">Methyltransferase</keyword>
<sequence length="211" mass="24257">MLTDPPYNLSSNFEADFPSRSSISHDFGEWDDNQITPNDWVPEIARILNDNGTLITFYNNRRTHELLAALTQAGLEFRQKAYWHKTNPVPQLYGVKWQEAVEEIIIATVNEGKGHGFQDQRGQHHNVIHSSIQNRGPNTDHPTQKPEEVISTLIKWWTKPEDLVVDPFAGSGTVCVVAQQLGRQYLGIEQKHEYVETARTRLNQRSLQQDW</sequence>
<dbReference type="PANTHER" id="PTHR13370:SF3">
    <property type="entry name" value="TRNA (GUANINE(10)-N2)-METHYLTRANSFERASE HOMOLOG"/>
    <property type="match status" value="1"/>
</dbReference>
<evidence type="ECO:0000256" key="2">
    <source>
        <dbReference type="ARBA" id="ARBA00022679"/>
    </source>
</evidence>
<evidence type="ECO:0000313" key="6">
    <source>
        <dbReference type="Proteomes" id="UP000437065"/>
    </source>
</evidence>
<dbReference type="OrthoDB" id="241751at2157"/>
<dbReference type="EC" id="2.1.1.113" evidence="3"/>
<dbReference type="EMBL" id="WUUS01000001">
    <property type="protein sequence ID" value="MXR40071.1"/>
    <property type="molecule type" value="Genomic_DNA"/>
</dbReference>
<proteinExistence type="inferred from homology"/>
<dbReference type="RefSeq" id="WP_159662762.1">
    <property type="nucleotide sequence ID" value="NZ_WUUS01000001.1"/>
</dbReference>
<evidence type="ECO:0000259" key="4">
    <source>
        <dbReference type="Pfam" id="PF01555"/>
    </source>
</evidence>
<evidence type="ECO:0000256" key="1">
    <source>
        <dbReference type="ARBA" id="ARBA00022603"/>
    </source>
</evidence>
<feature type="domain" description="DNA methylase N-4/N-6" evidence="4">
    <location>
        <begin position="2"/>
        <end position="198"/>
    </location>
</feature>
<evidence type="ECO:0000256" key="3">
    <source>
        <dbReference type="RuleBase" id="RU362026"/>
    </source>
</evidence>
<dbReference type="Proteomes" id="UP000437065">
    <property type="component" value="Unassembled WGS sequence"/>
</dbReference>